<feature type="compositionally biased region" description="Acidic residues" evidence="2">
    <location>
        <begin position="99"/>
        <end position="108"/>
    </location>
</feature>
<organism evidence="3">
    <name type="scientific">Sesamum calycinum</name>
    <dbReference type="NCBI Taxonomy" id="2727403"/>
    <lineage>
        <taxon>Eukaryota</taxon>
        <taxon>Viridiplantae</taxon>
        <taxon>Streptophyta</taxon>
        <taxon>Embryophyta</taxon>
        <taxon>Tracheophyta</taxon>
        <taxon>Spermatophyta</taxon>
        <taxon>Magnoliopsida</taxon>
        <taxon>eudicotyledons</taxon>
        <taxon>Gunneridae</taxon>
        <taxon>Pentapetalae</taxon>
        <taxon>asterids</taxon>
        <taxon>lamiids</taxon>
        <taxon>Lamiales</taxon>
        <taxon>Pedaliaceae</taxon>
        <taxon>Sesamum</taxon>
    </lineage>
</organism>
<dbReference type="EMBL" id="JACGWM010001727">
    <property type="protein sequence ID" value="KAL0288765.1"/>
    <property type="molecule type" value="Genomic_DNA"/>
</dbReference>
<reference evidence="3" key="1">
    <citation type="submission" date="2020-06" db="EMBL/GenBank/DDBJ databases">
        <authorList>
            <person name="Li T."/>
            <person name="Hu X."/>
            <person name="Zhang T."/>
            <person name="Song X."/>
            <person name="Zhang H."/>
            <person name="Dai N."/>
            <person name="Sheng W."/>
            <person name="Hou X."/>
            <person name="Wei L."/>
        </authorList>
    </citation>
    <scope>NUCLEOTIDE SEQUENCE</scope>
    <source>
        <strain evidence="3">KEN8</strain>
        <tissue evidence="3">Leaf</tissue>
    </source>
</reference>
<reference evidence="3" key="2">
    <citation type="journal article" date="2024" name="Plant">
        <title>Genomic evolution and insights into agronomic trait innovations of Sesamum species.</title>
        <authorList>
            <person name="Miao H."/>
            <person name="Wang L."/>
            <person name="Qu L."/>
            <person name="Liu H."/>
            <person name="Sun Y."/>
            <person name="Le M."/>
            <person name="Wang Q."/>
            <person name="Wei S."/>
            <person name="Zheng Y."/>
            <person name="Lin W."/>
            <person name="Duan Y."/>
            <person name="Cao H."/>
            <person name="Xiong S."/>
            <person name="Wang X."/>
            <person name="Wei L."/>
            <person name="Li C."/>
            <person name="Ma Q."/>
            <person name="Ju M."/>
            <person name="Zhao R."/>
            <person name="Li G."/>
            <person name="Mu C."/>
            <person name="Tian Q."/>
            <person name="Mei H."/>
            <person name="Zhang T."/>
            <person name="Gao T."/>
            <person name="Zhang H."/>
        </authorList>
    </citation>
    <scope>NUCLEOTIDE SEQUENCE</scope>
    <source>
        <strain evidence="3">KEN8</strain>
    </source>
</reference>
<evidence type="ECO:0000313" key="3">
    <source>
        <dbReference type="EMBL" id="KAL0288765.1"/>
    </source>
</evidence>
<comment type="caution">
    <text evidence="3">The sequence shown here is derived from an EMBL/GenBank/DDBJ whole genome shotgun (WGS) entry which is preliminary data.</text>
</comment>
<protein>
    <submittedName>
        <fullName evidence="3">Uncharacterized protein</fullName>
    </submittedName>
</protein>
<feature type="coiled-coil region" evidence="1">
    <location>
        <begin position="415"/>
        <end position="449"/>
    </location>
</feature>
<proteinExistence type="predicted"/>
<feature type="compositionally biased region" description="Acidic residues" evidence="2">
    <location>
        <begin position="77"/>
        <end position="91"/>
    </location>
</feature>
<evidence type="ECO:0000256" key="2">
    <source>
        <dbReference type="SAM" id="MobiDB-lite"/>
    </source>
</evidence>
<dbReference type="AlphaFoldDB" id="A0AAW2J2W4"/>
<keyword evidence="1" id="KW-0175">Coiled coil</keyword>
<evidence type="ECO:0000256" key="1">
    <source>
        <dbReference type="SAM" id="Coils"/>
    </source>
</evidence>
<gene>
    <name evidence="3" type="ORF">Scaly_2719900</name>
</gene>
<feature type="region of interest" description="Disordered" evidence="2">
    <location>
        <begin position="27"/>
        <end position="108"/>
    </location>
</feature>
<accession>A0AAW2J2W4</accession>
<sequence length="557" mass="62739">MAGKGAGGDLPSYLEGYSPDHIAAIMGLPKCPSHDSLEDLDELYDTEVNNSVNSEPDDRVEEATSGSDGRGACVEQCESDDEVESDDEETESEGKEVESESEETEVSEVLERPSVVMALGVHDGTHRGISRTRVPRCRVVDGGTCDSILTREQLAIIRRTFNVPTAHKFILPSLGRRIRTPLDGCFTVYATYFDSGFSILPHPLLVKIIQSFGICISQLTPNSFMCFEGWRRCFRELGLPVSLASFHALWTVRRVAEVSTSTDDGLYFYFFPQNVCIFLDGFTSSKGPWKERFFYVRDDGWGLVSDWSSWHIKITHRRELGCLRQNFMAVGLFSQKIDITHYFPSGKKLEIDAMRAWKAAVKEQKRLEQELIQPRVGSSVSAALVGASTRSGRPSPPPRRIRLALIVTTTARNRRAALLAEMGHLEAALKRHESDFSRVKGERDEALENIAIWERRFEREVSTGKKLLASTSGVAFTTKTQKEAILKFQESDEFETITTDRAAPIYDDAICKCRRVLWQTLHEKGRDFSILRCRRARRKRHRRANVSGDSVLRGGSR</sequence>
<name>A0AAW2J2W4_9LAMI</name>